<organism evidence="1 2">
    <name type="scientific">Planoprotostelium fungivorum</name>
    <dbReference type="NCBI Taxonomy" id="1890364"/>
    <lineage>
        <taxon>Eukaryota</taxon>
        <taxon>Amoebozoa</taxon>
        <taxon>Evosea</taxon>
        <taxon>Variosea</taxon>
        <taxon>Cavosteliida</taxon>
        <taxon>Cavosteliaceae</taxon>
        <taxon>Planoprotostelium</taxon>
    </lineage>
</organism>
<comment type="caution">
    <text evidence="1">The sequence shown here is derived from an EMBL/GenBank/DDBJ whole genome shotgun (WGS) entry which is preliminary data.</text>
</comment>
<sequence>MVGLDSEFHLKCQADLHWHRGLSLSSLQANNRHSMGDHSNDEELPQGYNWEDNIADAIDALREQYRRLAVIKNATANRVEPQWNQYWEEKVREIELWTDGLHLEGERLLLQHRTTSSAHATSGRPILCRPQPQYMDGLNSDTLPPGYNWTDNIADAIDALHERYRSLVAIKEATSNPLDLQWNQYWERKVREIEAWTDRIHLEEEQLLSAHSQSQG</sequence>
<dbReference type="InParanoid" id="A0A2P6P031"/>
<dbReference type="EMBL" id="MDYQ01000002">
    <property type="protein sequence ID" value="PRP89566.1"/>
    <property type="molecule type" value="Genomic_DNA"/>
</dbReference>
<dbReference type="Proteomes" id="UP000241769">
    <property type="component" value="Unassembled WGS sequence"/>
</dbReference>
<evidence type="ECO:0000313" key="2">
    <source>
        <dbReference type="Proteomes" id="UP000241769"/>
    </source>
</evidence>
<reference evidence="1 2" key="1">
    <citation type="journal article" date="2018" name="Genome Biol. Evol.">
        <title>Multiple Roots of Fruiting Body Formation in Amoebozoa.</title>
        <authorList>
            <person name="Hillmann F."/>
            <person name="Forbes G."/>
            <person name="Novohradska S."/>
            <person name="Ferling I."/>
            <person name="Riege K."/>
            <person name="Groth M."/>
            <person name="Westermann M."/>
            <person name="Marz M."/>
            <person name="Spaller T."/>
            <person name="Winckler T."/>
            <person name="Schaap P."/>
            <person name="Glockner G."/>
        </authorList>
    </citation>
    <scope>NUCLEOTIDE SEQUENCE [LARGE SCALE GENOMIC DNA]</scope>
    <source>
        <strain evidence="1 2">Jena</strain>
    </source>
</reference>
<dbReference type="AlphaFoldDB" id="A0A2P6P031"/>
<evidence type="ECO:0000313" key="1">
    <source>
        <dbReference type="EMBL" id="PRP89566.1"/>
    </source>
</evidence>
<keyword evidence="2" id="KW-1185">Reference proteome</keyword>
<proteinExistence type="predicted"/>
<accession>A0A2P6P031</accession>
<protein>
    <submittedName>
        <fullName evidence="1">Uncharacterized protein</fullName>
    </submittedName>
</protein>
<gene>
    <name evidence="1" type="ORF">PROFUN_00830</name>
</gene>
<name>A0A2P6P031_9EUKA</name>